<dbReference type="EMBL" id="JACVVK020000222">
    <property type="protein sequence ID" value="KAK7483733.1"/>
    <property type="molecule type" value="Genomic_DNA"/>
</dbReference>
<dbReference type="PANTHER" id="PTHR22803">
    <property type="entry name" value="MANNOSE, PHOSPHOLIPASE, LECTIN RECEPTOR RELATED"/>
    <property type="match status" value="1"/>
</dbReference>
<comment type="caution">
    <text evidence="3">The sequence shown here is derived from an EMBL/GenBank/DDBJ whole genome shotgun (WGS) entry which is preliminary data.</text>
</comment>
<evidence type="ECO:0000259" key="2">
    <source>
        <dbReference type="PROSITE" id="PS50041"/>
    </source>
</evidence>
<protein>
    <recommendedName>
        <fullName evidence="2">C-type lectin domain-containing protein</fullName>
    </recommendedName>
</protein>
<evidence type="ECO:0000313" key="3">
    <source>
        <dbReference type="EMBL" id="KAK7483733.1"/>
    </source>
</evidence>
<evidence type="ECO:0000256" key="1">
    <source>
        <dbReference type="ARBA" id="ARBA00023157"/>
    </source>
</evidence>
<name>A0ABD0K9G1_9CAEN</name>
<reference evidence="3 4" key="1">
    <citation type="journal article" date="2023" name="Sci. Data">
        <title>Genome assembly of the Korean intertidal mud-creeper Batillaria attramentaria.</title>
        <authorList>
            <person name="Patra A.K."/>
            <person name="Ho P.T."/>
            <person name="Jun S."/>
            <person name="Lee S.J."/>
            <person name="Kim Y."/>
            <person name="Won Y.J."/>
        </authorList>
    </citation>
    <scope>NUCLEOTIDE SEQUENCE [LARGE SCALE GENOMIC DNA]</scope>
    <source>
        <strain evidence="3">Wonlab-2016</strain>
    </source>
</reference>
<dbReference type="PROSITE" id="PS50041">
    <property type="entry name" value="C_TYPE_LECTIN_2"/>
    <property type="match status" value="1"/>
</dbReference>
<dbReference type="CDD" id="cd00037">
    <property type="entry name" value="CLECT"/>
    <property type="match status" value="1"/>
</dbReference>
<dbReference type="Gene3D" id="3.10.100.10">
    <property type="entry name" value="Mannose-Binding Protein A, subunit A"/>
    <property type="match status" value="1"/>
</dbReference>
<dbReference type="Proteomes" id="UP001519460">
    <property type="component" value="Unassembled WGS sequence"/>
</dbReference>
<organism evidence="3 4">
    <name type="scientific">Batillaria attramentaria</name>
    <dbReference type="NCBI Taxonomy" id="370345"/>
    <lineage>
        <taxon>Eukaryota</taxon>
        <taxon>Metazoa</taxon>
        <taxon>Spiralia</taxon>
        <taxon>Lophotrochozoa</taxon>
        <taxon>Mollusca</taxon>
        <taxon>Gastropoda</taxon>
        <taxon>Caenogastropoda</taxon>
        <taxon>Sorbeoconcha</taxon>
        <taxon>Cerithioidea</taxon>
        <taxon>Batillariidae</taxon>
        <taxon>Batillaria</taxon>
    </lineage>
</organism>
<dbReference type="PROSITE" id="PS00615">
    <property type="entry name" value="C_TYPE_LECTIN_1"/>
    <property type="match status" value="1"/>
</dbReference>
<dbReference type="InterPro" id="IPR016186">
    <property type="entry name" value="C-type_lectin-like/link_sf"/>
</dbReference>
<dbReference type="SUPFAM" id="SSF56436">
    <property type="entry name" value="C-type lectin-like"/>
    <property type="match status" value="1"/>
</dbReference>
<accession>A0ABD0K9G1</accession>
<dbReference type="AlphaFoldDB" id="A0ABD0K9G1"/>
<keyword evidence="1" id="KW-1015">Disulfide bond</keyword>
<keyword evidence="4" id="KW-1185">Reference proteome</keyword>
<dbReference type="InterPro" id="IPR016187">
    <property type="entry name" value="CTDL_fold"/>
</dbReference>
<gene>
    <name evidence="3" type="ORF">BaRGS_00025054</name>
</gene>
<dbReference type="Pfam" id="PF00059">
    <property type="entry name" value="Lectin_C"/>
    <property type="match status" value="1"/>
</dbReference>
<dbReference type="SMART" id="SM00034">
    <property type="entry name" value="CLECT"/>
    <property type="match status" value="1"/>
</dbReference>
<evidence type="ECO:0000313" key="4">
    <source>
        <dbReference type="Proteomes" id="UP001519460"/>
    </source>
</evidence>
<feature type="domain" description="C-type lectin" evidence="2">
    <location>
        <begin position="30"/>
        <end position="131"/>
    </location>
</feature>
<sequence>MSLSVGAPSLLGPEGILFSTRRIYNWNFLCSGEVICDVVGGHLVEIETADETNYLAGLLRESKVEHAWIGLEDFLTEGDFRWASAGAKPTYTNWDVDQPDDHQQTQDCVQLINTGVWRDGNCAHANSFICETS</sequence>
<proteinExistence type="predicted"/>
<dbReference type="InterPro" id="IPR001304">
    <property type="entry name" value="C-type_lectin-like"/>
</dbReference>
<dbReference type="InterPro" id="IPR050111">
    <property type="entry name" value="C-type_lectin/snaclec_domain"/>
</dbReference>
<dbReference type="InterPro" id="IPR018378">
    <property type="entry name" value="C-type_lectin_CS"/>
</dbReference>